<keyword evidence="2" id="KW-1185">Reference proteome</keyword>
<dbReference type="PANTHER" id="PTHR36529:SF1">
    <property type="entry name" value="GLYCOSYLTRANSFERASE"/>
    <property type="match status" value="1"/>
</dbReference>
<dbReference type="SUPFAM" id="SSF53448">
    <property type="entry name" value="Nucleotide-diphospho-sugar transferases"/>
    <property type="match status" value="1"/>
</dbReference>
<dbReference type="RefSeq" id="WP_136642136.1">
    <property type="nucleotide sequence ID" value="NZ_QYRT01000016.1"/>
</dbReference>
<organism evidence="1 2">
    <name type="scientific">Subtercola vilae</name>
    <dbReference type="NCBI Taxonomy" id="2056433"/>
    <lineage>
        <taxon>Bacteria</taxon>
        <taxon>Bacillati</taxon>
        <taxon>Actinomycetota</taxon>
        <taxon>Actinomycetes</taxon>
        <taxon>Micrococcales</taxon>
        <taxon>Microbacteriaceae</taxon>
        <taxon>Subtercola</taxon>
    </lineage>
</organism>
<dbReference type="OrthoDB" id="9798250at2"/>
<dbReference type="Gene3D" id="3.90.550.10">
    <property type="entry name" value="Spore Coat Polysaccharide Biosynthesis Protein SpsA, Chain A"/>
    <property type="match status" value="1"/>
</dbReference>
<dbReference type="InterPro" id="IPR029044">
    <property type="entry name" value="Nucleotide-diphossugar_trans"/>
</dbReference>
<dbReference type="EMBL" id="QYRT01000016">
    <property type="protein sequence ID" value="TIH36302.1"/>
    <property type="molecule type" value="Genomic_DNA"/>
</dbReference>
<sequence length="266" mass="28265">MLTIIVIAKECIPGRVKTRLTPDLTAGQAAAVAAASLADTLEVVRTLPADRRVLAFDGNPDNAPSEARGFEIVPQSSGGLDDRLAALFDEATGPTLLVGMDTPQLTHEDLAPVVAWAAAHTAPASWQTRLAHPVTGDAATESIDAWFGFATDGGFWALALSNPTGSLIRGVGMSQDDTGAQQLRRLHDAHLRVGMLPELTDVDTVDDAVEVAITAPTSRFARVFATAQLHQLHQPQAQLLPQQLPQQRVTQPARAARAARRLVSMV</sequence>
<protein>
    <submittedName>
        <fullName evidence="1">DUF2064 domain-containing protein</fullName>
    </submittedName>
</protein>
<reference evidence="1 2" key="1">
    <citation type="journal article" date="2019" name="Microorganisms">
        <title>Systematic Affiliation and Genome Analysis of Subtercola vilae DB165(T) with Particular Emphasis on Cold Adaptation of an Isolate from a High-Altitude Cold Volcano Lake.</title>
        <authorList>
            <person name="Villalobos A.S."/>
            <person name="Wiese J."/>
            <person name="Imhoff J.F."/>
            <person name="Dorador C."/>
            <person name="Keller A."/>
            <person name="Hentschel U."/>
        </authorList>
    </citation>
    <scope>NUCLEOTIDE SEQUENCE [LARGE SCALE GENOMIC DNA]</scope>
    <source>
        <strain evidence="1 2">DB165</strain>
    </source>
</reference>
<proteinExistence type="predicted"/>
<name>A0A4T2BYV9_9MICO</name>
<gene>
    <name evidence="1" type="ORF">D4765_09880</name>
</gene>
<accession>A0A4T2BYV9</accession>
<evidence type="ECO:0000313" key="1">
    <source>
        <dbReference type="EMBL" id="TIH36302.1"/>
    </source>
</evidence>
<dbReference type="Pfam" id="PF09837">
    <property type="entry name" value="DUF2064"/>
    <property type="match status" value="1"/>
</dbReference>
<dbReference type="PANTHER" id="PTHR36529">
    <property type="entry name" value="SLL1095 PROTEIN"/>
    <property type="match status" value="1"/>
</dbReference>
<comment type="caution">
    <text evidence="1">The sequence shown here is derived from an EMBL/GenBank/DDBJ whole genome shotgun (WGS) entry which is preliminary data.</text>
</comment>
<dbReference type="AlphaFoldDB" id="A0A4T2BYV9"/>
<evidence type="ECO:0000313" key="2">
    <source>
        <dbReference type="Proteomes" id="UP000306192"/>
    </source>
</evidence>
<dbReference type="Proteomes" id="UP000306192">
    <property type="component" value="Unassembled WGS sequence"/>
</dbReference>
<dbReference type="InterPro" id="IPR018641">
    <property type="entry name" value="Trfase_1_rSAM/seldom-assoc"/>
</dbReference>